<feature type="signal peptide" evidence="1">
    <location>
        <begin position="1"/>
        <end position="17"/>
    </location>
</feature>
<dbReference type="Pfam" id="PF09829">
    <property type="entry name" value="DUF2057"/>
    <property type="match status" value="1"/>
</dbReference>
<evidence type="ECO:0000256" key="1">
    <source>
        <dbReference type="SAM" id="SignalP"/>
    </source>
</evidence>
<name>A0A4Q9REJ3_9GAMM</name>
<dbReference type="PROSITE" id="PS51257">
    <property type="entry name" value="PROKAR_LIPOPROTEIN"/>
    <property type="match status" value="1"/>
</dbReference>
<dbReference type="InterPro" id="IPR018635">
    <property type="entry name" value="UPF0319"/>
</dbReference>
<evidence type="ECO:0008006" key="4">
    <source>
        <dbReference type="Google" id="ProtNLM"/>
    </source>
</evidence>
<comment type="caution">
    <text evidence="2">The sequence shown here is derived from an EMBL/GenBank/DDBJ whole genome shotgun (WGS) entry which is preliminary data.</text>
</comment>
<feature type="chain" id="PRO_5020693187" description="DUF2057 domain-containing protein" evidence="1">
    <location>
        <begin position="18"/>
        <end position="233"/>
    </location>
</feature>
<keyword evidence="1" id="KW-0732">Signal</keyword>
<evidence type="ECO:0000313" key="2">
    <source>
        <dbReference type="EMBL" id="TBU98590.1"/>
    </source>
</evidence>
<gene>
    <name evidence="2" type="ORF">DNJ96_04955</name>
</gene>
<keyword evidence="3" id="KW-1185">Reference proteome</keyword>
<dbReference type="EMBL" id="QJUP01000004">
    <property type="protein sequence ID" value="TBU98590.1"/>
    <property type="molecule type" value="Genomic_DNA"/>
</dbReference>
<dbReference type="Proteomes" id="UP000292639">
    <property type="component" value="Unassembled WGS sequence"/>
</dbReference>
<reference evidence="2 3" key="1">
    <citation type="submission" date="2018-06" db="EMBL/GenBank/DDBJ databases">
        <title>Three novel Pseudomonas species isolated from symptomatic oak.</title>
        <authorList>
            <person name="Bueno-Gonzalez V."/>
            <person name="Brady C."/>
        </authorList>
    </citation>
    <scope>NUCLEOTIDE SEQUENCE [LARGE SCALE GENOMIC DNA]</scope>
    <source>
        <strain evidence="2 3">P17C</strain>
    </source>
</reference>
<organism evidence="2 3">
    <name type="scientific">Stutzerimonas kirkiae</name>
    <dbReference type="NCBI Taxonomy" id="2211392"/>
    <lineage>
        <taxon>Bacteria</taxon>
        <taxon>Pseudomonadati</taxon>
        <taxon>Pseudomonadota</taxon>
        <taxon>Gammaproteobacteria</taxon>
        <taxon>Pseudomonadales</taxon>
        <taxon>Pseudomonadaceae</taxon>
        <taxon>Stutzerimonas</taxon>
    </lineage>
</organism>
<accession>A0A4Q9REJ3</accession>
<protein>
    <recommendedName>
        <fullName evidence="4">DUF2057 domain-containing protein</fullName>
    </recommendedName>
</protein>
<proteinExistence type="predicted"/>
<dbReference type="AlphaFoldDB" id="A0A4Q9REJ3"/>
<sequence length="233" mass="25378">MRRLFIFAMAGLLAACAQQVPVKLYSGNELPPAQVVRVELPQTLEVLNINGQPAPAANRMLGNGNRELHLQPGEYRINTYYKNGFDIDGGLSHEVVRSKSTTFHVKGQAGDLWKLEFDEPENLAQARELKNRFIGWASNTRTGERVPSEAGAAQVSLLTQLLGAGGGMPIADDAAVAPLEELRPAPRVAPTASSAEVASRTLPHDEAVLTTLQQIWLLLGEDSRKTFLEWASQ</sequence>
<dbReference type="RefSeq" id="WP_131183718.1">
    <property type="nucleotide sequence ID" value="NZ_QJUO01000006.1"/>
</dbReference>
<evidence type="ECO:0000313" key="3">
    <source>
        <dbReference type="Proteomes" id="UP000292639"/>
    </source>
</evidence>